<dbReference type="AlphaFoldDB" id="A0A1I1MQW9"/>
<name>A0A1I1MQW9_9SPHI</name>
<protein>
    <submittedName>
        <fullName evidence="1">Uncharacterized protein</fullName>
    </submittedName>
</protein>
<dbReference type="STRING" id="623281.SAMN05421747_1561"/>
<evidence type="ECO:0000313" key="2">
    <source>
        <dbReference type="Proteomes" id="UP000199577"/>
    </source>
</evidence>
<accession>A0A1I1MQW9</accession>
<keyword evidence="2" id="KW-1185">Reference proteome</keyword>
<sequence>MSQRKKGASGGRSPRRQVRLMFVGGIPEISHLVYEKSVQRLGGII</sequence>
<feature type="non-terminal residue" evidence="1">
    <location>
        <position position="45"/>
    </location>
</feature>
<dbReference type="Proteomes" id="UP000199577">
    <property type="component" value="Unassembled WGS sequence"/>
</dbReference>
<gene>
    <name evidence="1" type="ORF">SAMN05421747_1561</name>
</gene>
<proteinExistence type="predicted"/>
<evidence type="ECO:0000313" key="1">
    <source>
        <dbReference type="EMBL" id="SFC87575.1"/>
    </source>
</evidence>
<reference evidence="1 2" key="1">
    <citation type="submission" date="2016-10" db="EMBL/GenBank/DDBJ databases">
        <authorList>
            <person name="de Groot N.N."/>
        </authorList>
    </citation>
    <scope>NUCLEOTIDE SEQUENCE [LARGE SCALE GENOMIC DNA]</scope>
    <source>
        <strain evidence="1 2">DSM 22900</strain>
    </source>
</reference>
<dbReference type="EMBL" id="FOLL01000056">
    <property type="protein sequence ID" value="SFC87575.1"/>
    <property type="molecule type" value="Genomic_DNA"/>
</dbReference>
<organism evidence="1 2">
    <name type="scientific">Parapedobacter composti</name>
    <dbReference type="NCBI Taxonomy" id="623281"/>
    <lineage>
        <taxon>Bacteria</taxon>
        <taxon>Pseudomonadati</taxon>
        <taxon>Bacteroidota</taxon>
        <taxon>Sphingobacteriia</taxon>
        <taxon>Sphingobacteriales</taxon>
        <taxon>Sphingobacteriaceae</taxon>
        <taxon>Parapedobacter</taxon>
    </lineage>
</organism>